<dbReference type="PROSITE" id="PS50939">
    <property type="entry name" value="CYTOCHROME_B561"/>
    <property type="match status" value="1"/>
</dbReference>
<feature type="domain" description="Cytochrome b561" evidence="13">
    <location>
        <begin position="148"/>
        <end position="360"/>
    </location>
</feature>
<evidence type="ECO:0000259" key="13">
    <source>
        <dbReference type="PROSITE" id="PS50939"/>
    </source>
</evidence>
<proteinExistence type="predicted"/>
<sequence length="393" mass="41461">MLRAIALCLYTLVLVSGHPWYLGSCGEHAHPSTRRGPHSAPVDDDQIHLGMYWTIDGEHGPDLALSAGIFPPGHRVVLQLDCGDTRTCEALLTVNAGALGAADDESTISCGSQRITTKGRRHKHVFVWDAPPDGQAVTFHATAATGKRSSFLRYTSGVLQANNTMVRPDGVQVPTSRTAEFELQVTSTLLSVHGLFAFLAFGLLFPCAAAAARFRLSGSKAVGYCSPWLRLHTRLVVAALVASVLALVLVEAFKLHSGDAHLRSWHGTWGALAMVVASAQAFGGVARPAAEPPTAARVYWLLGHRAAAVATLVGGIVATALGLQKQIASALPLAPLFTVWVILCAACWVGAEVRALLLSRTDGGAQLTKSSFATAAHASTNDANAEIPMARMN</sequence>
<reference evidence="14" key="1">
    <citation type="submission" date="2021-01" db="EMBL/GenBank/DDBJ databases">
        <authorList>
            <person name="Corre E."/>
            <person name="Pelletier E."/>
            <person name="Niang G."/>
            <person name="Scheremetjew M."/>
            <person name="Finn R."/>
            <person name="Kale V."/>
            <person name="Holt S."/>
            <person name="Cochrane G."/>
            <person name="Meng A."/>
            <person name="Brown T."/>
            <person name="Cohen L."/>
        </authorList>
    </citation>
    <scope>NUCLEOTIDE SEQUENCE</scope>
    <source>
        <strain evidence="14">CCMP645</strain>
    </source>
</reference>
<dbReference type="EMBL" id="HBIZ01015422">
    <property type="protein sequence ID" value="CAE0756932.1"/>
    <property type="molecule type" value="Transcribed_RNA"/>
</dbReference>
<keyword evidence="6" id="KW-0479">Metal-binding</keyword>
<keyword evidence="9" id="KW-0408">Iron</keyword>
<keyword evidence="12" id="KW-0732">Signal</keyword>
<dbReference type="GO" id="GO:0016020">
    <property type="term" value="C:membrane"/>
    <property type="evidence" value="ECO:0007669"/>
    <property type="project" value="UniProtKB-SubCell"/>
</dbReference>
<evidence type="ECO:0000256" key="1">
    <source>
        <dbReference type="ARBA" id="ARBA00001970"/>
    </source>
</evidence>
<feature type="transmembrane region" description="Helical" evidence="11">
    <location>
        <begin position="327"/>
        <end position="351"/>
    </location>
</feature>
<evidence type="ECO:0000256" key="10">
    <source>
        <dbReference type="ARBA" id="ARBA00023136"/>
    </source>
</evidence>
<evidence type="ECO:0000256" key="7">
    <source>
        <dbReference type="ARBA" id="ARBA00022982"/>
    </source>
</evidence>
<gene>
    <name evidence="14" type="ORF">PCAR00345_LOCUS9526</name>
</gene>
<dbReference type="InterPro" id="IPR006593">
    <property type="entry name" value="Cyt_b561/ferric_Rdtase_TM"/>
</dbReference>
<feature type="transmembrane region" description="Helical" evidence="11">
    <location>
        <begin position="194"/>
        <end position="214"/>
    </location>
</feature>
<accession>A0A7S4B7H6</accession>
<evidence type="ECO:0000256" key="11">
    <source>
        <dbReference type="SAM" id="Phobius"/>
    </source>
</evidence>
<evidence type="ECO:0000256" key="12">
    <source>
        <dbReference type="SAM" id="SignalP"/>
    </source>
</evidence>
<dbReference type="PANTHER" id="PTHR15422">
    <property type="entry name" value="OS05G0565100 PROTEIN"/>
    <property type="match status" value="1"/>
</dbReference>
<keyword evidence="7" id="KW-0249">Electron transport</keyword>
<keyword evidence="8 11" id="KW-1133">Transmembrane helix</keyword>
<evidence type="ECO:0000256" key="4">
    <source>
        <dbReference type="ARBA" id="ARBA00022617"/>
    </source>
</evidence>
<evidence type="ECO:0000256" key="9">
    <source>
        <dbReference type="ARBA" id="ARBA00023004"/>
    </source>
</evidence>
<keyword evidence="3" id="KW-0813">Transport</keyword>
<feature type="chain" id="PRO_5030945765" description="Cytochrome b561 domain-containing protein" evidence="12">
    <location>
        <begin position="18"/>
        <end position="393"/>
    </location>
</feature>
<dbReference type="InterPro" id="IPR045150">
    <property type="entry name" value="CYB561D1/2"/>
</dbReference>
<feature type="transmembrane region" description="Helical" evidence="11">
    <location>
        <begin position="235"/>
        <end position="253"/>
    </location>
</feature>
<dbReference type="GO" id="GO:0046872">
    <property type="term" value="F:metal ion binding"/>
    <property type="evidence" value="ECO:0007669"/>
    <property type="project" value="UniProtKB-KW"/>
</dbReference>
<dbReference type="CDD" id="cd08760">
    <property type="entry name" value="Cyt_b561_FRRS1_like"/>
    <property type="match status" value="1"/>
</dbReference>
<feature type="signal peptide" evidence="12">
    <location>
        <begin position="1"/>
        <end position="17"/>
    </location>
</feature>
<dbReference type="GO" id="GO:0140575">
    <property type="term" value="F:transmembrane monodehydroascorbate reductase activity"/>
    <property type="evidence" value="ECO:0007669"/>
    <property type="project" value="InterPro"/>
</dbReference>
<comment type="cofactor">
    <cofactor evidence="1">
        <name>heme b</name>
        <dbReference type="ChEBI" id="CHEBI:60344"/>
    </cofactor>
</comment>
<dbReference type="Pfam" id="PF03188">
    <property type="entry name" value="Cytochrom_B561"/>
    <property type="match status" value="1"/>
</dbReference>
<evidence type="ECO:0000256" key="2">
    <source>
        <dbReference type="ARBA" id="ARBA00004141"/>
    </source>
</evidence>
<dbReference type="Gene3D" id="1.20.120.1770">
    <property type="match status" value="1"/>
</dbReference>
<evidence type="ECO:0000313" key="14">
    <source>
        <dbReference type="EMBL" id="CAE0756932.1"/>
    </source>
</evidence>
<feature type="transmembrane region" description="Helical" evidence="11">
    <location>
        <begin position="298"/>
        <end position="321"/>
    </location>
</feature>
<evidence type="ECO:0000256" key="8">
    <source>
        <dbReference type="ARBA" id="ARBA00022989"/>
    </source>
</evidence>
<keyword evidence="4" id="KW-0349">Heme</keyword>
<evidence type="ECO:0000256" key="6">
    <source>
        <dbReference type="ARBA" id="ARBA00022723"/>
    </source>
</evidence>
<protein>
    <recommendedName>
        <fullName evidence="13">Cytochrome b561 domain-containing protein</fullName>
    </recommendedName>
</protein>
<dbReference type="AlphaFoldDB" id="A0A7S4B7H6"/>
<comment type="subcellular location">
    <subcellularLocation>
        <location evidence="2">Membrane</location>
        <topology evidence="2">Multi-pass membrane protein</topology>
    </subcellularLocation>
</comment>
<keyword evidence="5 11" id="KW-0812">Transmembrane</keyword>
<evidence type="ECO:0000256" key="3">
    <source>
        <dbReference type="ARBA" id="ARBA00022448"/>
    </source>
</evidence>
<keyword evidence="10 11" id="KW-0472">Membrane</keyword>
<evidence type="ECO:0000256" key="5">
    <source>
        <dbReference type="ARBA" id="ARBA00022692"/>
    </source>
</evidence>
<dbReference type="SMART" id="SM00665">
    <property type="entry name" value="B561"/>
    <property type="match status" value="1"/>
</dbReference>
<organism evidence="14">
    <name type="scientific">Chrysotila carterae</name>
    <name type="common">Marine alga</name>
    <name type="synonym">Syracosphaera carterae</name>
    <dbReference type="NCBI Taxonomy" id="13221"/>
    <lineage>
        <taxon>Eukaryota</taxon>
        <taxon>Haptista</taxon>
        <taxon>Haptophyta</taxon>
        <taxon>Prymnesiophyceae</taxon>
        <taxon>Isochrysidales</taxon>
        <taxon>Isochrysidaceae</taxon>
        <taxon>Chrysotila</taxon>
    </lineage>
</organism>
<name>A0A7S4B7H6_CHRCT</name>
<feature type="transmembrane region" description="Helical" evidence="11">
    <location>
        <begin position="265"/>
        <end position="286"/>
    </location>
</feature>